<evidence type="ECO:0000259" key="5">
    <source>
        <dbReference type="PROSITE" id="PS51898"/>
    </source>
</evidence>
<dbReference type="Gene3D" id="1.10.443.10">
    <property type="entry name" value="Intergrase catalytic core"/>
    <property type="match status" value="1"/>
</dbReference>
<evidence type="ECO:0000256" key="1">
    <source>
        <dbReference type="ARBA" id="ARBA00008857"/>
    </source>
</evidence>
<name>A0ABM6JRF7_9GAMM</name>
<feature type="domain" description="Tyr recombinase" evidence="5">
    <location>
        <begin position="312"/>
        <end position="496"/>
    </location>
</feature>
<dbReference type="Pfam" id="PF20172">
    <property type="entry name" value="DUF6538"/>
    <property type="match status" value="1"/>
</dbReference>
<dbReference type="EMBL" id="CP020472">
    <property type="protein sequence ID" value="ARD24154.1"/>
    <property type="molecule type" value="Genomic_DNA"/>
</dbReference>
<organism evidence="6 7">
    <name type="scientific">Shewanella japonica</name>
    <dbReference type="NCBI Taxonomy" id="93973"/>
    <lineage>
        <taxon>Bacteria</taxon>
        <taxon>Pseudomonadati</taxon>
        <taxon>Pseudomonadota</taxon>
        <taxon>Gammaproteobacteria</taxon>
        <taxon>Alteromonadales</taxon>
        <taxon>Shewanellaceae</taxon>
        <taxon>Shewanella</taxon>
    </lineage>
</organism>
<proteinExistence type="inferred from homology"/>
<protein>
    <recommendedName>
        <fullName evidence="5">Tyr recombinase domain-containing protein</fullName>
    </recommendedName>
</protein>
<keyword evidence="2" id="KW-0229">DNA integration</keyword>
<evidence type="ECO:0000256" key="3">
    <source>
        <dbReference type="ARBA" id="ARBA00023125"/>
    </source>
</evidence>
<dbReference type="InterPro" id="IPR046668">
    <property type="entry name" value="DUF6538"/>
</dbReference>
<keyword evidence="4" id="KW-0233">DNA recombination</keyword>
<comment type="similarity">
    <text evidence="1">Belongs to the 'phage' integrase family.</text>
</comment>
<evidence type="ECO:0000313" key="6">
    <source>
        <dbReference type="EMBL" id="ARD24154.1"/>
    </source>
</evidence>
<dbReference type="PANTHER" id="PTHR30349:SF41">
    <property type="entry name" value="INTEGRASE_RECOMBINASE PROTEIN MJ0367-RELATED"/>
    <property type="match status" value="1"/>
</dbReference>
<reference evidence="6 7" key="1">
    <citation type="submission" date="2017-03" db="EMBL/GenBank/DDBJ databases">
        <title>Genome sequencing of Shewanella japonica KCTC 22435.</title>
        <authorList>
            <person name="Kim K.M."/>
        </authorList>
    </citation>
    <scope>NUCLEOTIDE SEQUENCE [LARGE SCALE GENOMIC DNA]</scope>
    <source>
        <strain evidence="6 7">KCTC 22435</strain>
    </source>
</reference>
<evidence type="ECO:0000256" key="4">
    <source>
        <dbReference type="ARBA" id="ARBA00023172"/>
    </source>
</evidence>
<dbReference type="PROSITE" id="PS51898">
    <property type="entry name" value="TYR_RECOMBINASE"/>
    <property type="match status" value="1"/>
</dbReference>
<sequence>MRYIFQRNHIYYFRYKVPSRFKQYTTYSEIKYSLFTDSYGTAVDRIATKLAIIRRIKMMKSPHISLKQLFAELTDYSWADGLQEHERDLRNENNATTMFEVMGDDIRDSLKNGGGKYDPSDYGLKTLPPAEIEPRRDFEQLALTLSEAMIERIWNGGSETFDSLYYKAKEQSELDTAVAKPYLLSEAWADFRVFKSDWKSKVADANHRLYQVMLEFWGDIDILQVDRQMIKGVLSRYQDFPKRNIKPYHSMSVQEVMAIDEEEIANKSKVAPKTVKELLKLCQSFFSAYLTIEKGIFQISPTANVKYEVKSVSYASFSDTQIKKLKEKAISLGGWKQWTILLAIYTGARRGDIVGLTRNSLKIDEDTERYYLWIDSGKTDAATRPIPIHQELIDLGLIEFIEGIEGELFPEIAKHHNRLTYHARALMDSLQIPSENERGQRYSLHSFRHTFITKVQECGVSTSLFQTVVGHEKSELGISNRYTHDFKVKSLFCVVDAITDW</sequence>
<evidence type="ECO:0000256" key="2">
    <source>
        <dbReference type="ARBA" id="ARBA00022908"/>
    </source>
</evidence>
<evidence type="ECO:0000313" key="7">
    <source>
        <dbReference type="Proteomes" id="UP000191820"/>
    </source>
</evidence>
<dbReference type="InterPro" id="IPR013762">
    <property type="entry name" value="Integrase-like_cat_sf"/>
</dbReference>
<dbReference type="Pfam" id="PF00589">
    <property type="entry name" value="Phage_integrase"/>
    <property type="match status" value="1"/>
</dbReference>
<dbReference type="InterPro" id="IPR011010">
    <property type="entry name" value="DNA_brk_join_enz"/>
</dbReference>
<dbReference type="InterPro" id="IPR050090">
    <property type="entry name" value="Tyrosine_recombinase_XerCD"/>
</dbReference>
<accession>A0ABM6JRF7</accession>
<dbReference type="Proteomes" id="UP000191820">
    <property type="component" value="Chromosome"/>
</dbReference>
<dbReference type="PANTHER" id="PTHR30349">
    <property type="entry name" value="PHAGE INTEGRASE-RELATED"/>
    <property type="match status" value="1"/>
</dbReference>
<dbReference type="SUPFAM" id="SSF56349">
    <property type="entry name" value="DNA breaking-rejoining enzymes"/>
    <property type="match status" value="1"/>
</dbReference>
<keyword evidence="3" id="KW-0238">DNA-binding</keyword>
<gene>
    <name evidence="6" type="ORF">SJ2017_3925</name>
</gene>
<dbReference type="InterPro" id="IPR002104">
    <property type="entry name" value="Integrase_catalytic"/>
</dbReference>
<keyword evidence="7" id="KW-1185">Reference proteome</keyword>